<dbReference type="Pfam" id="PF11241">
    <property type="entry name" value="DUF3043"/>
    <property type="match status" value="1"/>
</dbReference>
<keyword evidence="2" id="KW-0812">Transmembrane</keyword>
<dbReference type="AlphaFoldDB" id="A0A4P6Q4B6"/>
<accession>A0A4P6Q4B6</accession>
<dbReference type="KEGG" id="strr:EKD16_09905"/>
<reference evidence="3 4" key="1">
    <citation type="submission" date="2019-02" db="EMBL/GenBank/DDBJ databases">
        <authorList>
            <person name="Khodamoradi S."/>
            <person name="Hahnke R.L."/>
            <person name="Kaempfer P."/>
            <person name="Schumann P."/>
            <person name="Rohde M."/>
            <person name="Steinert M."/>
            <person name="Luzhetskyy A."/>
            <person name="Wink J."/>
            <person name="Ruckert C."/>
        </authorList>
    </citation>
    <scope>NUCLEOTIDE SEQUENCE [LARGE SCALE GENOMIC DNA]</scope>
    <source>
        <strain evidence="3 4">M2</strain>
    </source>
</reference>
<evidence type="ECO:0000256" key="2">
    <source>
        <dbReference type="SAM" id="Phobius"/>
    </source>
</evidence>
<keyword evidence="4" id="KW-1185">Reference proteome</keyword>
<feature type="transmembrane region" description="Helical" evidence="2">
    <location>
        <begin position="146"/>
        <end position="166"/>
    </location>
</feature>
<evidence type="ECO:0008006" key="5">
    <source>
        <dbReference type="Google" id="ProtNLM"/>
    </source>
</evidence>
<dbReference type="EMBL" id="CP036455">
    <property type="protein sequence ID" value="QBI53769.1"/>
    <property type="molecule type" value="Genomic_DNA"/>
</dbReference>
<evidence type="ECO:0000256" key="1">
    <source>
        <dbReference type="SAM" id="MobiDB-lite"/>
    </source>
</evidence>
<sequence length="219" mass="24723">MKLGPATLVDVFRRRTVPATEDPAASGPATAEATQPKGYTPKKGAPTPKRSESEQTLRRPLNAPRTRKEAYRAYRDRQASRSRRPARQGGSAPGEDRHYRPQDYGPVRAYARDVVDSRRSVSEFFLYFSLAIIVLLFMPSPQFQLVVTYVVWPAMMVTIIAEGIYIGNRVKRQARELFPGDKSVRGVGMYSAMRQLQIRRLRLPKPRVKPGQAVPAPER</sequence>
<protein>
    <recommendedName>
        <fullName evidence="5">DUF3043 domain-containing protein</fullName>
    </recommendedName>
</protein>
<proteinExistence type="predicted"/>
<evidence type="ECO:0000313" key="4">
    <source>
        <dbReference type="Proteomes" id="UP000292235"/>
    </source>
</evidence>
<gene>
    <name evidence="3" type="ORF">EKD16_09905</name>
</gene>
<feature type="compositionally biased region" description="Basic and acidic residues" evidence="1">
    <location>
        <begin position="66"/>
        <end position="79"/>
    </location>
</feature>
<feature type="transmembrane region" description="Helical" evidence="2">
    <location>
        <begin position="124"/>
        <end position="140"/>
    </location>
</feature>
<name>A0A4P6Q4B6_9ACTN</name>
<feature type="region of interest" description="Disordered" evidence="1">
    <location>
        <begin position="1"/>
        <end position="103"/>
    </location>
</feature>
<organism evidence="3 4">
    <name type="scientific">Streptomonospora litoralis</name>
    <dbReference type="NCBI Taxonomy" id="2498135"/>
    <lineage>
        <taxon>Bacteria</taxon>
        <taxon>Bacillati</taxon>
        <taxon>Actinomycetota</taxon>
        <taxon>Actinomycetes</taxon>
        <taxon>Streptosporangiales</taxon>
        <taxon>Nocardiopsidaceae</taxon>
        <taxon>Streptomonospora</taxon>
    </lineage>
</organism>
<keyword evidence="2" id="KW-1133">Transmembrane helix</keyword>
<evidence type="ECO:0000313" key="3">
    <source>
        <dbReference type="EMBL" id="QBI53769.1"/>
    </source>
</evidence>
<keyword evidence="2" id="KW-0472">Membrane</keyword>
<dbReference type="InterPro" id="IPR021403">
    <property type="entry name" value="DUF3043"/>
</dbReference>
<dbReference type="Proteomes" id="UP000292235">
    <property type="component" value="Chromosome"/>
</dbReference>